<protein>
    <submittedName>
        <fullName evidence="1">Uncharacterized protein</fullName>
    </submittedName>
</protein>
<dbReference type="EMBL" id="MU118083">
    <property type="protein sequence ID" value="KAF9645649.1"/>
    <property type="molecule type" value="Genomic_DNA"/>
</dbReference>
<sequence>MAPALDMSEILGPIVLAVVINSILYGTCVVQWYNYHTSGYNDPLFTRLLVLWCMILDTTHTAAVTYMLWDFTVDHFGNYKIYQSLPWTFSTTPIWSNASVPIQHFLAWRIKNLSHRWLWFFIISVLSLGQGACAFIGAVLASTTARSNFDTLIPIAESWISTAVVTDGKFLLFYYLRKGKTGYQTSVDHVIERLIMTVIETCSVGAVVCIVDIIVFTARPETNLHFIFALPQGRIYT</sequence>
<proteinExistence type="predicted"/>
<comment type="caution">
    <text evidence="1">The sequence shown here is derived from an EMBL/GenBank/DDBJ whole genome shotgun (WGS) entry which is preliminary data.</text>
</comment>
<reference evidence="1" key="2">
    <citation type="journal article" date="2020" name="Nat. Commun.">
        <title>Large-scale genome sequencing of mycorrhizal fungi provides insights into the early evolution of symbiotic traits.</title>
        <authorList>
            <person name="Miyauchi S."/>
            <person name="Kiss E."/>
            <person name="Kuo A."/>
            <person name="Drula E."/>
            <person name="Kohler A."/>
            <person name="Sanchez-Garcia M."/>
            <person name="Morin E."/>
            <person name="Andreopoulos B."/>
            <person name="Barry K.W."/>
            <person name="Bonito G."/>
            <person name="Buee M."/>
            <person name="Carver A."/>
            <person name="Chen C."/>
            <person name="Cichocki N."/>
            <person name="Clum A."/>
            <person name="Culley D."/>
            <person name="Crous P.W."/>
            <person name="Fauchery L."/>
            <person name="Girlanda M."/>
            <person name="Hayes R.D."/>
            <person name="Keri Z."/>
            <person name="LaButti K."/>
            <person name="Lipzen A."/>
            <person name="Lombard V."/>
            <person name="Magnuson J."/>
            <person name="Maillard F."/>
            <person name="Murat C."/>
            <person name="Nolan M."/>
            <person name="Ohm R.A."/>
            <person name="Pangilinan J."/>
            <person name="Pereira M.F."/>
            <person name="Perotto S."/>
            <person name="Peter M."/>
            <person name="Pfister S."/>
            <person name="Riley R."/>
            <person name="Sitrit Y."/>
            <person name="Stielow J.B."/>
            <person name="Szollosi G."/>
            <person name="Zifcakova L."/>
            <person name="Stursova M."/>
            <person name="Spatafora J.W."/>
            <person name="Tedersoo L."/>
            <person name="Vaario L.M."/>
            <person name="Yamada A."/>
            <person name="Yan M."/>
            <person name="Wang P."/>
            <person name="Xu J."/>
            <person name="Bruns T."/>
            <person name="Baldrian P."/>
            <person name="Vilgalys R."/>
            <person name="Dunand C."/>
            <person name="Henrissat B."/>
            <person name="Grigoriev I.V."/>
            <person name="Hibbett D."/>
            <person name="Nagy L.G."/>
            <person name="Martin F.M."/>
        </authorList>
    </citation>
    <scope>NUCLEOTIDE SEQUENCE</scope>
    <source>
        <strain evidence="1">P2</strain>
    </source>
</reference>
<name>A0ACB6Z810_THEGA</name>
<dbReference type="Proteomes" id="UP000886501">
    <property type="component" value="Unassembled WGS sequence"/>
</dbReference>
<evidence type="ECO:0000313" key="1">
    <source>
        <dbReference type="EMBL" id="KAF9645649.1"/>
    </source>
</evidence>
<accession>A0ACB6Z810</accession>
<reference evidence="1" key="1">
    <citation type="submission" date="2019-10" db="EMBL/GenBank/DDBJ databases">
        <authorList>
            <consortium name="DOE Joint Genome Institute"/>
            <person name="Kuo A."/>
            <person name="Miyauchi S."/>
            <person name="Kiss E."/>
            <person name="Drula E."/>
            <person name="Kohler A."/>
            <person name="Sanchez-Garcia M."/>
            <person name="Andreopoulos B."/>
            <person name="Barry K.W."/>
            <person name="Bonito G."/>
            <person name="Buee M."/>
            <person name="Carver A."/>
            <person name="Chen C."/>
            <person name="Cichocki N."/>
            <person name="Clum A."/>
            <person name="Culley D."/>
            <person name="Crous P.W."/>
            <person name="Fauchery L."/>
            <person name="Girlanda M."/>
            <person name="Hayes R."/>
            <person name="Keri Z."/>
            <person name="Labutti K."/>
            <person name="Lipzen A."/>
            <person name="Lombard V."/>
            <person name="Magnuson J."/>
            <person name="Maillard F."/>
            <person name="Morin E."/>
            <person name="Murat C."/>
            <person name="Nolan M."/>
            <person name="Ohm R."/>
            <person name="Pangilinan J."/>
            <person name="Pereira M."/>
            <person name="Perotto S."/>
            <person name="Peter M."/>
            <person name="Riley R."/>
            <person name="Sitrit Y."/>
            <person name="Stielow B."/>
            <person name="Szollosi G."/>
            <person name="Zifcakova L."/>
            <person name="Stursova M."/>
            <person name="Spatafora J.W."/>
            <person name="Tedersoo L."/>
            <person name="Vaario L.-M."/>
            <person name="Yamada A."/>
            <person name="Yan M."/>
            <person name="Wang P."/>
            <person name="Xu J."/>
            <person name="Bruns T."/>
            <person name="Baldrian P."/>
            <person name="Vilgalys R."/>
            <person name="Henrissat B."/>
            <person name="Grigoriev I.V."/>
            <person name="Hibbett D."/>
            <person name="Nagy L.G."/>
            <person name="Martin F.M."/>
        </authorList>
    </citation>
    <scope>NUCLEOTIDE SEQUENCE</scope>
    <source>
        <strain evidence="1">P2</strain>
    </source>
</reference>
<gene>
    <name evidence="1" type="ORF">BDM02DRAFT_3203188</name>
</gene>
<evidence type="ECO:0000313" key="2">
    <source>
        <dbReference type="Proteomes" id="UP000886501"/>
    </source>
</evidence>
<keyword evidence="2" id="KW-1185">Reference proteome</keyword>
<organism evidence="1 2">
    <name type="scientific">Thelephora ganbajun</name>
    <name type="common">Ganba fungus</name>
    <dbReference type="NCBI Taxonomy" id="370292"/>
    <lineage>
        <taxon>Eukaryota</taxon>
        <taxon>Fungi</taxon>
        <taxon>Dikarya</taxon>
        <taxon>Basidiomycota</taxon>
        <taxon>Agaricomycotina</taxon>
        <taxon>Agaricomycetes</taxon>
        <taxon>Thelephorales</taxon>
        <taxon>Thelephoraceae</taxon>
        <taxon>Thelephora</taxon>
    </lineage>
</organism>